<accession>A0A1Y3YRC6</accession>
<gene>
    <name evidence="2" type="ORF">B5F97_14325</name>
</gene>
<dbReference type="Gene3D" id="3.20.20.150">
    <property type="entry name" value="Divalent-metal-dependent TIM barrel enzymes"/>
    <property type="match status" value="1"/>
</dbReference>
<protein>
    <recommendedName>
        <fullName evidence="1">Xylose isomerase-like TIM barrel domain-containing protein</fullName>
    </recommendedName>
</protein>
<feature type="domain" description="Xylose isomerase-like TIM barrel" evidence="1">
    <location>
        <begin position="93"/>
        <end position="289"/>
    </location>
</feature>
<dbReference type="InterPro" id="IPR036237">
    <property type="entry name" value="Xyl_isomerase-like_sf"/>
</dbReference>
<organism evidence="2 3">
    <name type="scientific">Bacteroides clarus</name>
    <dbReference type="NCBI Taxonomy" id="626929"/>
    <lineage>
        <taxon>Bacteria</taxon>
        <taxon>Pseudomonadati</taxon>
        <taxon>Bacteroidota</taxon>
        <taxon>Bacteroidia</taxon>
        <taxon>Bacteroidales</taxon>
        <taxon>Bacteroidaceae</taxon>
        <taxon>Bacteroides</taxon>
    </lineage>
</organism>
<dbReference type="InterPro" id="IPR013022">
    <property type="entry name" value="Xyl_isomerase-like_TIM-brl"/>
</dbReference>
<dbReference type="InterPro" id="IPR050312">
    <property type="entry name" value="IolE/XylAMocC-like"/>
</dbReference>
<dbReference type="EMBL" id="NFII01000016">
    <property type="protein sequence ID" value="OUN99921.1"/>
    <property type="molecule type" value="Genomic_DNA"/>
</dbReference>
<evidence type="ECO:0000313" key="2">
    <source>
        <dbReference type="EMBL" id="OUN99921.1"/>
    </source>
</evidence>
<comment type="caution">
    <text evidence="2">The sequence shown here is derived from an EMBL/GenBank/DDBJ whole genome shotgun (WGS) entry which is preliminary data.</text>
</comment>
<evidence type="ECO:0000313" key="3">
    <source>
        <dbReference type="Proteomes" id="UP000195386"/>
    </source>
</evidence>
<evidence type="ECO:0000259" key="1">
    <source>
        <dbReference type="Pfam" id="PF01261"/>
    </source>
</evidence>
<sequence length="314" mass="36082">MRIETDTKIERRVENIQSLKEVLPRFDLRKNYKIEQAQVEVALNAFSFNDELIDYVKGLGDGLSVFDLIDFCALHDIKALDLTAYYFVGYPEVPDDEYLFEIKKYARKRNVCLSGTGVWNDFAISDPVKRAYFIQLVKNWIEAAAKMGIEVLRVFSGTPPEGYEESSRPMIIRQIVDCLKICALHAQKYGVILGVQHHADMLRTADETIELIEMVGSPWVGVILDTGNLMSEDPYEDMNKLMPYVVGWQLKESVFGWNLTEKIDLDKIMQIVLKHNYRGYLPVETLNTGTRKYNPYEIVPQFIAEVRQAICSAM</sequence>
<dbReference type="Pfam" id="PF01261">
    <property type="entry name" value="AP_endonuc_2"/>
    <property type="match status" value="1"/>
</dbReference>
<dbReference type="SUPFAM" id="SSF51658">
    <property type="entry name" value="Xylose isomerase-like"/>
    <property type="match status" value="1"/>
</dbReference>
<name>A0A1Y3YRC6_9BACE</name>
<reference evidence="3" key="1">
    <citation type="submission" date="2017-04" db="EMBL/GenBank/DDBJ databases">
        <title>Function of individual gut microbiota members based on whole genome sequencing of pure cultures obtained from chicken caecum.</title>
        <authorList>
            <person name="Medvecky M."/>
            <person name="Cejkova D."/>
            <person name="Polansky O."/>
            <person name="Karasova D."/>
            <person name="Kubasova T."/>
            <person name="Cizek A."/>
            <person name="Rychlik I."/>
        </authorList>
    </citation>
    <scope>NUCLEOTIDE SEQUENCE [LARGE SCALE GENOMIC DNA]</scope>
    <source>
        <strain evidence="3">An43</strain>
    </source>
</reference>
<dbReference type="PANTHER" id="PTHR12110">
    <property type="entry name" value="HYDROXYPYRUVATE ISOMERASE"/>
    <property type="match status" value="1"/>
</dbReference>
<proteinExistence type="predicted"/>
<dbReference type="Proteomes" id="UP000195386">
    <property type="component" value="Unassembled WGS sequence"/>
</dbReference>
<dbReference type="RefSeq" id="WP_087426665.1">
    <property type="nucleotide sequence ID" value="NZ_DAWDRE010000014.1"/>
</dbReference>
<dbReference type="PANTHER" id="PTHR12110:SF53">
    <property type="entry name" value="BLR5974 PROTEIN"/>
    <property type="match status" value="1"/>
</dbReference>
<dbReference type="AlphaFoldDB" id="A0A1Y3YRC6"/>